<evidence type="ECO:0000256" key="5">
    <source>
        <dbReference type="ARBA" id="ARBA00022989"/>
    </source>
</evidence>
<dbReference type="Pfam" id="PF13624">
    <property type="entry name" value="SurA_N_3"/>
    <property type="match status" value="1"/>
</dbReference>
<dbReference type="PROSITE" id="PS50198">
    <property type="entry name" value="PPIC_PPIASE_2"/>
    <property type="match status" value="1"/>
</dbReference>
<feature type="domain" description="PpiC" evidence="13">
    <location>
        <begin position="265"/>
        <end position="366"/>
    </location>
</feature>
<proteinExistence type="inferred from homology"/>
<dbReference type="Proteomes" id="UP000294614">
    <property type="component" value="Unassembled WGS sequence"/>
</dbReference>
<dbReference type="RefSeq" id="WP_132874534.1">
    <property type="nucleotide sequence ID" value="NZ_SMGG01000007.1"/>
</dbReference>
<evidence type="ECO:0000313" key="14">
    <source>
        <dbReference type="EMBL" id="TCK58360.1"/>
    </source>
</evidence>
<dbReference type="AlphaFoldDB" id="A0A4R1K328"/>
<dbReference type="GO" id="GO:0003755">
    <property type="term" value="F:peptidyl-prolyl cis-trans isomerase activity"/>
    <property type="evidence" value="ECO:0007669"/>
    <property type="project" value="UniProtKB-KW"/>
</dbReference>
<evidence type="ECO:0000256" key="6">
    <source>
        <dbReference type="ARBA" id="ARBA00023136"/>
    </source>
</evidence>
<dbReference type="InterPro" id="IPR000297">
    <property type="entry name" value="PPIase_PpiC"/>
</dbReference>
<keyword evidence="11 14" id="KW-0413">Isomerase</keyword>
<evidence type="ECO:0000313" key="15">
    <source>
        <dbReference type="Proteomes" id="UP000294614"/>
    </source>
</evidence>
<dbReference type="PANTHER" id="PTHR47529">
    <property type="entry name" value="PEPTIDYL-PROLYL CIS-TRANS ISOMERASE D"/>
    <property type="match status" value="1"/>
</dbReference>
<dbReference type="EMBL" id="SMGG01000007">
    <property type="protein sequence ID" value="TCK58360.1"/>
    <property type="molecule type" value="Genomic_DNA"/>
</dbReference>
<dbReference type="Pfam" id="PF13616">
    <property type="entry name" value="Rotamase_3"/>
    <property type="match status" value="1"/>
</dbReference>
<dbReference type="Gene3D" id="1.10.4030.10">
    <property type="entry name" value="Porin chaperone SurA, peptide-binding domain"/>
    <property type="match status" value="1"/>
</dbReference>
<evidence type="ECO:0000256" key="10">
    <source>
        <dbReference type="ARBA" id="ARBA00042775"/>
    </source>
</evidence>
<sequence length="633" mass="70531">MISKFRQQKKLTVFALWFVIAAFIGTIFFAWGIGDQIAQSNFAIKVNETVITDADYSQKLDATRENFRSLFGAQADELTKDNILEKTVVNELIAQALLIEEAKRLNIPVSDAEVQMAIQNMQSFQTDGQFNIEQYTEILARNRMTPAVFEQKVKDDITSQKMTEVIKGSVAVTPKEIENEYKYRSSTAVINFIAFNADSYLTNVTDDAVLKKYYDEHKEEYRVPEKANFIALVFDPSVVQNMDIPVSDKEVDDYFQRNKATLTQPESVKASHILFRVEDWTNKADVDAKQKLAADVLAQIKAGADFAEMAKKYSADSSGQQSGDLGYFSKGQMVPEFETEAFRLKNGEVSNIVKTDFGFHIIKTIDHKIEASPSKEQAKAQIIDLIKKEKGQAAFKSFVFDKYKEIVSESNITAYNKKNGGKLPVAKLEGVTETGEGSPLAGKPDLAKRIMAMTKTEISQILDFDDKKVIFEMTDKFPSYIPKYEQIKNRVAMEYNAEQSVKAAEKAALEAAKSKTIEEASAKAGKSFTTTKAFNRNEPIEGLGMNNDLMDAVFASKPGSFLAKPYTVGANVYLVQVVSIAPPAAPVSATLKEQISTSLLSVKQDEAVNDYIAALKKKAKIEVNPALQQFYVK</sequence>
<keyword evidence="5 12" id="KW-1133">Transmembrane helix</keyword>
<dbReference type="SUPFAM" id="SSF109998">
    <property type="entry name" value="Triger factor/SurA peptide-binding domain-like"/>
    <property type="match status" value="1"/>
</dbReference>
<keyword evidence="6 12" id="KW-0472">Membrane</keyword>
<dbReference type="SUPFAM" id="SSF54534">
    <property type="entry name" value="FKBP-like"/>
    <property type="match status" value="1"/>
</dbReference>
<evidence type="ECO:0000256" key="11">
    <source>
        <dbReference type="PROSITE-ProRule" id="PRU00278"/>
    </source>
</evidence>
<dbReference type="InterPro" id="IPR027304">
    <property type="entry name" value="Trigger_fact/SurA_dom_sf"/>
</dbReference>
<protein>
    <recommendedName>
        <fullName evidence="9">Periplasmic chaperone PpiD</fullName>
    </recommendedName>
    <alternativeName>
        <fullName evidence="10">Periplasmic folding chaperone</fullName>
    </alternativeName>
</protein>
<name>A0A4R1K328_9BACT</name>
<keyword evidence="3" id="KW-0997">Cell inner membrane</keyword>
<evidence type="ECO:0000256" key="4">
    <source>
        <dbReference type="ARBA" id="ARBA00022692"/>
    </source>
</evidence>
<keyword evidence="11" id="KW-0697">Rotamase</keyword>
<evidence type="ECO:0000259" key="13">
    <source>
        <dbReference type="PROSITE" id="PS50198"/>
    </source>
</evidence>
<organism evidence="14 15">
    <name type="scientific">Seleniivibrio woodruffii</name>
    <dbReference type="NCBI Taxonomy" id="1078050"/>
    <lineage>
        <taxon>Bacteria</taxon>
        <taxon>Pseudomonadati</taxon>
        <taxon>Deferribacterota</taxon>
        <taxon>Deferribacteres</taxon>
        <taxon>Deferribacterales</taxon>
        <taxon>Geovibrionaceae</taxon>
        <taxon>Seleniivibrio</taxon>
    </lineage>
</organism>
<keyword evidence="7" id="KW-0143">Chaperone</keyword>
<evidence type="ECO:0000256" key="9">
    <source>
        <dbReference type="ARBA" id="ARBA00040743"/>
    </source>
</evidence>
<dbReference type="PANTHER" id="PTHR47529:SF1">
    <property type="entry name" value="PERIPLASMIC CHAPERONE PPID"/>
    <property type="match status" value="1"/>
</dbReference>
<evidence type="ECO:0000256" key="2">
    <source>
        <dbReference type="ARBA" id="ARBA00022475"/>
    </source>
</evidence>
<dbReference type="InterPro" id="IPR046357">
    <property type="entry name" value="PPIase_dom_sf"/>
</dbReference>
<comment type="caution">
    <text evidence="14">The sequence shown here is derived from an EMBL/GenBank/DDBJ whole genome shotgun (WGS) entry which is preliminary data.</text>
</comment>
<keyword evidence="15" id="KW-1185">Reference proteome</keyword>
<comment type="similarity">
    <text evidence="8">Belongs to the PpiD chaperone family.</text>
</comment>
<dbReference type="GO" id="GO:0005886">
    <property type="term" value="C:plasma membrane"/>
    <property type="evidence" value="ECO:0007669"/>
    <property type="project" value="UniProtKB-SubCell"/>
</dbReference>
<keyword evidence="2" id="KW-1003">Cell membrane</keyword>
<dbReference type="OrthoDB" id="9812372at2"/>
<gene>
    <name evidence="14" type="ORF">C8D98_2560</name>
</gene>
<evidence type="ECO:0000256" key="3">
    <source>
        <dbReference type="ARBA" id="ARBA00022519"/>
    </source>
</evidence>
<evidence type="ECO:0000256" key="1">
    <source>
        <dbReference type="ARBA" id="ARBA00004382"/>
    </source>
</evidence>
<dbReference type="InterPro" id="IPR052029">
    <property type="entry name" value="PpiD_chaperone"/>
</dbReference>
<accession>A0A4R1K328</accession>
<evidence type="ECO:0000256" key="8">
    <source>
        <dbReference type="ARBA" id="ARBA00038408"/>
    </source>
</evidence>
<dbReference type="Gene3D" id="3.10.50.40">
    <property type="match status" value="1"/>
</dbReference>
<keyword evidence="4 12" id="KW-0812">Transmembrane</keyword>
<evidence type="ECO:0000256" key="7">
    <source>
        <dbReference type="ARBA" id="ARBA00023186"/>
    </source>
</evidence>
<comment type="subcellular location">
    <subcellularLocation>
        <location evidence="1">Cell inner membrane</location>
        <topology evidence="1">Single-pass type II membrane protein</topology>
        <orientation evidence="1">Periplasmic side</orientation>
    </subcellularLocation>
</comment>
<evidence type="ECO:0000256" key="12">
    <source>
        <dbReference type="SAM" id="Phobius"/>
    </source>
</evidence>
<reference evidence="14 15" key="1">
    <citation type="submission" date="2019-03" db="EMBL/GenBank/DDBJ databases">
        <title>Genomic Encyclopedia of Type Strains, Phase IV (KMG-IV): sequencing the most valuable type-strain genomes for metagenomic binning, comparative biology and taxonomic classification.</title>
        <authorList>
            <person name="Goeker M."/>
        </authorList>
    </citation>
    <scope>NUCLEOTIDE SEQUENCE [LARGE SCALE GENOMIC DNA]</scope>
    <source>
        <strain evidence="14 15">DSM 24984</strain>
    </source>
</reference>
<feature type="transmembrane region" description="Helical" evidence="12">
    <location>
        <begin position="12"/>
        <end position="33"/>
    </location>
</feature>